<dbReference type="EMBL" id="CAJOBC010010616">
    <property type="protein sequence ID" value="CAF4004543.1"/>
    <property type="molecule type" value="Genomic_DNA"/>
</dbReference>
<keyword evidence="6" id="KW-1185">Reference proteome</keyword>
<accession>A0A814ZBB6</accession>
<dbReference type="OrthoDB" id="10015755at2759"/>
<organism evidence="3 6">
    <name type="scientific">Didymodactylos carnosus</name>
    <dbReference type="NCBI Taxonomy" id="1234261"/>
    <lineage>
        <taxon>Eukaryota</taxon>
        <taxon>Metazoa</taxon>
        <taxon>Spiralia</taxon>
        <taxon>Gnathifera</taxon>
        <taxon>Rotifera</taxon>
        <taxon>Eurotatoria</taxon>
        <taxon>Bdelloidea</taxon>
        <taxon>Philodinida</taxon>
        <taxon>Philodinidae</taxon>
        <taxon>Didymodactylos</taxon>
    </lineage>
</organism>
<evidence type="ECO:0000313" key="5">
    <source>
        <dbReference type="EMBL" id="CAF4004543.1"/>
    </source>
</evidence>
<dbReference type="AlphaFoldDB" id="A0A814ZBB6"/>
<evidence type="ECO:0000313" key="4">
    <source>
        <dbReference type="EMBL" id="CAF3739559.1"/>
    </source>
</evidence>
<dbReference type="Proteomes" id="UP000681722">
    <property type="component" value="Unassembled WGS sequence"/>
</dbReference>
<dbReference type="EMBL" id="CAJNOK010005302">
    <property type="protein sequence ID" value="CAF0967856.1"/>
    <property type="molecule type" value="Genomic_DNA"/>
</dbReference>
<protein>
    <submittedName>
        <fullName evidence="3">Uncharacterized protein</fullName>
    </submittedName>
</protein>
<dbReference type="EMBL" id="CAJOBA010005308">
    <property type="protein sequence ID" value="CAF3739559.1"/>
    <property type="molecule type" value="Genomic_DNA"/>
</dbReference>
<gene>
    <name evidence="3" type="ORF">GPM918_LOCUS25673</name>
    <name evidence="2" type="ORF">OVA965_LOCUS12943</name>
    <name evidence="5" type="ORF">SRO942_LOCUS25698</name>
    <name evidence="4" type="ORF">TMI583_LOCUS12947</name>
</gene>
<evidence type="ECO:0000313" key="2">
    <source>
        <dbReference type="EMBL" id="CAF0967856.1"/>
    </source>
</evidence>
<proteinExistence type="predicted"/>
<dbReference type="Proteomes" id="UP000677228">
    <property type="component" value="Unassembled WGS sequence"/>
</dbReference>
<name>A0A814ZBB6_9BILA</name>
<evidence type="ECO:0000256" key="1">
    <source>
        <dbReference type="SAM" id="SignalP"/>
    </source>
</evidence>
<evidence type="ECO:0000313" key="3">
    <source>
        <dbReference type="EMBL" id="CAF1241317.1"/>
    </source>
</evidence>
<dbReference type="Proteomes" id="UP000682733">
    <property type="component" value="Unassembled WGS sequence"/>
</dbReference>
<sequence length="152" mass="17212">MKFIGLLVLFITVESFAANDSCNLSKSLTDFLSNYETLKSNVENLNKKVNRQPYVCMGNSPFTKWARYEPNGIQMNIDTSKCHFSKTPAYFTSLGGMGSHYGIIGTTSIYFATSTKFQIFLRDYWNATSGTLMKVTADNHWNVNWIGVEENN</sequence>
<reference evidence="3" key="1">
    <citation type="submission" date="2021-02" db="EMBL/GenBank/DDBJ databases">
        <authorList>
            <person name="Nowell W R."/>
        </authorList>
    </citation>
    <scope>NUCLEOTIDE SEQUENCE</scope>
</reference>
<dbReference type="Proteomes" id="UP000663829">
    <property type="component" value="Unassembled WGS sequence"/>
</dbReference>
<feature type="signal peptide" evidence="1">
    <location>
        <begin position="1"/>
        <end position="17"/>
    </location>
</feature>
<evidence type="ECO:0000313" key="6">
    <source>
        <dbReference type="Proteomes" id="UP000663829"/>
    </source>
</evidence>
<keyword evidence="1" id="KW-0732">Signal</keyword>
<feature type="chain" id="PRO_5036226659" evidence="1">
    <location>
        <begin position="18"/>
        <end position="152"/>
    </location>
</feature>
<comment type="caution">
    <text evidence="3">The sequence shown here is derived from an EMBL/GenBank/DDBJ whole genome shotgun (WGS) entry which is preliminary data.</text>
</comment>
<dbReference type="EMBL" id="CAJNOQ010010050">
    <property type="protein sequence ID" value="CAF1241317.1"/>
    <property type="molecule type" value="Genomic_DNA"/>
</dbReference>